<dbReference type="AlphaFoldDB" id="U1YKN9"/>
<dbReference type="Proteomes" id="UP000016511">
    <property type="component" value="Unassembled WGS sequence"/>
</dbReference>
<protein>
    <submittedName>
        <fullName evidence="1">Uncharacterized protein</fullName>
    </submittedName>
</protein>
<proteinExistence type="predicted"/>
<gene>
    <name evidence="1" type="ORF">HMPREF0083_00554</name>
</gene>
<sequence>MVFLPLRASYFQQQNCGLSLSICGKLSYFVFSYFTSLPVINDPKSYGSRGFALFDTTSLSFKEYARNYRHGIFCLKYLLHFGVFSCQGAVREKLCFYWLFMRKANPQSIFKAISSHHAQDTSLQFECRNKYFCVLLSSTNSRNY</sequence>
<reference evidence="1 2" key="1">
    <citation type="submission" date="2013-08" db="EMBL/GenBank/DDBJ databases">
        <authorList>
            <person name="Weinstock G."/>
            <person name="Sodergren E."/>
            <person name="Wylie T."/>
            <person name="Fulton L."/>
            <person name="Fulton R."/>
            <person name="Fronick C."/>
            <person name="O'Laughlin M."/>
            <person name="Godfrey J."/>
            <person name="Miner T."/>
            <person name="Herter B."/>
            <person name="Appelbaum E."/>
            <person name="Cordes M."/>
            <person name="Lek S."/>
            <person name="Wollam A."/>
            <person name="Pepin K.H."/>
            <person name="Palsikar V.B."/>
            <person name="Mitreva M."/>
            <person name="Wilson R.K."/>
        </authorList>
    </citation>
    <scope>NUCLEOTIDE SEQUENCE [LARGE SCALE GENOMIC DNA]</scope>
    <source>
        <strain evidence="1 2">ATCC 12856</strain>
    </source>
</reference>
<dbReference type="eggNOG" id="ENOG5033Y99">
    <property type="taxonomic scope" value="Bacteria"/>
</dbReference>
<evidence type="ECO:0000313" key="1">
    <source>
        <dbReference type="EMBL" id="ERI11336.1"/>
    </source>
</evidence>
<accession>U1YKN9</accession>
<comment type="caution">
    <text evidence="1">The sequence shown here is derived from an EMBL/GenBank/DDBJ whole genome shotgun (WGS) entry which is preliminary data.</text>
</comment>
<evidence type="ECO:0000313" key="2">
    <source>
        <dbReference type="Proteomes" id="UP000016511"/>
    </source>
</evidence>
<name>U1YKN9_ANEAE</name>
<organism evidence="1 2">
    <name type="scientific">Aneurinibacillus aneurinilyticus ATCC 12856</name>
    <dbReference type="NCBI Taxonomy" id="649747"/>
    <lineage>
        <taxon>Bacteria</taxon>
        <taxon>Bacillati</taxon>
        <taxon>Bacillota</taxon>
        <taxon>Bacilli</taxon>
        <taxon>Bacillales</taxon>
        <taxon>Paenibacillaceae</taxon>
        <taxon>Aneurinibacillus group</taxon>
        <taxon>Aneurinibacillus</taxon>
    </lineage>
</organism>
<keyword evidence="2" id="KW-1185">Reference proteome</keyword>
<dbReference type="EMBL" id="AWSJ01000042">
    <property type="protein sequence ID" value="ERI11336.1"/>
    <property type="molecule type" value="Genomic_DNA"/>
</dbReference>
<dbReference type="HOGENOM" id="CLU_1792462_0_0_9"/>